<name>A0ABW5KDA0_9SPHI</name>
<dbReference type="InterPro" id="IPR027417">
    <property type="entry name" value="P-loop_NTPase"/>
</dbReference>
<sequence length="247" mass="28072">MRSQSEKQIAISSLQQQIYQWEGYKQSETPVIQLGLGEIESVFPEGTFPVGAIHEFIYNQMEELAASSGFIGALLSFILKEQGMCLWISPEKQLYAPAIKTFGLNPDRIVFVHMHREKDILWALEEGLKCSGLLAVVAEIRDLNFVQSRRLQLAVEKSGVTGFVLHPHKRTLGSTTCIARWNIKPIPSLIIDKLPGIGFPQWKVDLLKVKNADPSQWIISWQHGKFYGRIIKEYFPKPNELVRQQIG</sequence>
<dbReference type="InterPro" id="IPR017026">
    <property type="entry name" value="ImuA"/>
</dbReference>
<dbReference type="EMBL" id="JBHULR010000003">
    <property type="protein sequence ID" value="MFD2546899.1"/>
    <property type="molecule type" value="Genomic_DNA"/>
</dbReference>
<dbReference type="Proteomes" id="UP001597545">
    <property type="component" value="Unassembled WGS sequence"/>
</dbReference>
<dbReference type="Gene3D" id="3.40.50.300">
    <property type="entry name" value="P-loop containing nucleotide triphosphate hydrolases"/>
    <property type="match status" value="1"/>
</dbReference>
<evidence type="ECO:0000313" key="2">
    <source>
        <dbReference type="Proteomes" id="UP001597545"/>
    </source>
</evidence>
<protein>
    <submittedName>
        <fullName evidence="1">ImuA family protein</fullName>
    </submittedName>
</protein>
<dbReference type="RefSeq" id="WP_380901136.1">
    <property type="nucleotide sequence ID" value="NZ_JBHUEG010000007.1"/>
</dbReference>
<evidence type="ECO:0000313" key="1">
    <source>
        <dbReference type="EMBL" id="MFD2546899.1"/>
    </source>
</evidence>
<keyword evidence="2" id="KW-1185">Reference proteome</keyword>
<gene>
    <name evidence="1" type="ORF">ACFSR5_04470</name>
</gene>
<dbReference type="SUPFAM" id="SSF52540">
    <property type="entry name" value="P-loop containing nucleoside triphosphate hydrolases"/>
    <property type="match status" value="1"/>
</dbReference>
<organism evidence="1 2">
    <name type="scientific">Sphingobacterium suaedae</name>
    <dbReference type="NCBI Taxonomy" id="1686402"/>
    <lineage>
        <taxon>Bacteria</taxon>
        <taxon>Pseudomonadati</taxon>
        <taxon>Bacteroidota</taxon>
        <taxon>Sphingobacteriia</taxon>
        <taxon>Sphingobacteriales</taxon>
        <taxon>Sphingobacteriaceae</taxon>
        <taxon>Sphingobacterium</taxon>
    </lineage>
</organism>
<proteinExistence type="predicted"/>
<dbReference type="PIRSF" id="PIRSF034285">
    <property type="entry name" value="UCP034285"/>
    <property type="match status" value="1"/>
</dbReference>
<comment type="caution">
    <text evidence="1">The sequence shown here is derived from an EMBL/GenBank/DDBJ whole genome shotgun (WGS) entry which is preliminary data.</text>
</comment>
<reference evidence="2" key="1">
    <citation type="journal article" date="2019" name="Int. J. Syst. Evol. Microbiol.">
        <title>The Global Catalogue of Microorganisms (GCM) 10K type strain sequencing project: providing services to taxonomists for standard genome sequencing and annotation.</title>
        <authorList>
            <consortium name="The Broad Institute Genomics Platform"/>
            <consortium name="The Broad Institute Genome Sequencing Center for Infectious Disease"/>
            <person name="Wu L."/>
            <person name="Ma J."/>
        </authorList>
    </citation>
    <scope>NUCLEOTIDE SEQUENCE [LARGE SCALE GENOMIC DNA]</scope>
    <source>
        <strain evidence="2">KCTC 42662</strain>
    </source>
</reference>
<accession>A0ABW5KDA0</accession>